<sequence length="93" mass="11016">MKTQEQINEAIEILKENRKVCKSHNMFNESNHDKLDAQIRMLEENMDEDEIYEAFEDDEDGSAADAAEQLYFDWVNDDFADMDDLQDFLYPIN</sequence>
<comment type="caution">
    <text evidence="1">The sequence shown here is derived from an EMBL/GenBank/DDBJ whole genome shotgun (WGS) entry which is preliminary data.</text>
</comment>
<organism evidence="1">
    <name type="scientific">marine sediment metagenome</name>
    <dbReference type="NCBI Taxonomy" id="412755"/>
    <lineage>
        <taxon>unclassified sequences</taxon>
        <taxon>metagenomes</taxon>
        <taxon>ecological metagenomes</taxon>
    </lineage>
</organism>
<name>A0A0F9TKF3_9ZZZZ</name>
<protein>
    <submittedName>
        <fullName evidence="1">Uncharacterized protein</fullName>
    </submittedName>
</protein>
<proteinExistence type="predicted"/>
<dbReference type="EMBL" id="LAZR01000243">
    <property type="protein sequence ID" value="KKN79749.1"/>
    <property type="molecule type" value="Genomic_DNA"/>
</dbReference>
<reference evidence="1" key="1">
    <citation type="journal article" date="2015" name="Nature">
        <title>Complex archaea that bridge the gap between prokaryotes and eukaryotes.</title>
        <authorList>
            <person name="Spang A."/>
            <person name="Saw J.H."/>
            <person name="Jorgensen S.L."/>
            <person name="Zaremba-Niedzwiedzka K."/>
            <person name="Martijn J."/>
            <person name="Lind A.E."/>
            <person name="van Eijk R."/>
            <person name="Schleper C."/>
            <person name="Guy L."/>
            <person name="Ettema T.J."/>
        </authorList>
    </citation>
    <scope>NUCLEOTIDE SEQUENCE</scope>
</reference>
<gene>
    <name evidence="1" type="ORF">LCGC14_0337710</name>
</gene>
<dbReference type="AlphaFoldDB" id="A0A0F9TKF3"/>
<evidence type="ECO:0000313" key="1">
    <source>
        <dbReference type="EMBL" id="KKN79749.1"/>
    </source>
</evidence>
<accession>A0A0F9TKF3</accession>